<organism evidence="1 2">
    <name type="scientific">Pedobacter steynii</name>
    <dbReference type="NCBI Taxonomy" id="430522"/>
    <lineage>
        <taxon>Bacteria</taxon>
        <taxon>Pseudomonadati</taxon>
        <taxon>Bacteroidota</taxon>
        <taxon>Sphingobacteriia</taxon>
        <taxon>Sphingobacteriales</taxon>
        <taxon>Sphingobacteriaceae</taxon>
        <taxon>Pedobacter</taxon>
    </lineage>
</organism>
<accession>A0A1D7QDW0</accession>
<name>A0A1D7QDW0_9SPHI</name>
<dbReference type="KEGG" id="psty:BFS30_06635"/>
<gene>
    <name evidence="1" type="ORF">BFS30_06635</name>
</gene>
<keyword evidence="2" id="KW-1185">Reference proteome</keyword>
<dbReference type="OrthoDB" id="747945at2"/>
<evidence type="ECO:0000313" key="1">
    <source>
        <dbReference type="EMBL" id="AOM76872.1"/>
    </source>
</evidence>
<dbReference type="Pfam" id="PF19781">
    <property type="entry name" value="DUF6266"/>
    <property type="match status" value="1"/>
</dbReference>
<evidence type="ECO:0000313" key="2">
    <source>
        <dbReference type="Proteomes" id="UP000094313"/>
    </source>
</evidence>
<reference evidence="1 2" key="1">
    <citation type="submission" date="2016-08" db="EMBL/GenBank/DDBJ databases">
        <authorList>
            <person name="Seilhamer J.J."/>
        </authorList>
    </citation>
    <scope>NUCLEOTIDE SEQUENCE [LARGE SCALE GENOMIC DNA]</scope>
    <source>
        <strain evidence="1 2">DX4</strain>
    </source>
</reference>
<protein>
    <submittedName>
        <fullName evidence="1">Uncharacterized protein</fullName>
    </submittedName>
</protein>
<dbReference type="Proteomes" id="UP000094313">
    <property type="component" value="Chromosome"/>
</dbReference>
<dbReference type="EMBL" id="CP017141">
    <property type="protein sequence ID" value="AOM76872.1"/>
    <property type="molecule type" value="Genomic_DNA"/>
</dbReference>
<dbReference type="RefSeq" id="WP_069378565.1">
    <property type="nucleotide sequence ID" value="NZ_CP017141.1"/>
</dbReference>
<proteinExistence type="predicted"/>
<dbReference type="InterPro" id="IPR046233">
    <property type="entry name" value="DUF6266"/>
</dbReference>
<sequence>MAISKYGPYGHPNGKIGKLVHYMLKGQPVTRLVGRRTKSSPAQLVNCQSMAVTMRFLNHESVLRFINLGFELEARGTVKNQHNLATSYNKKFALKGEYPNLRMDYSKVLLSKGELSAPKDTKLIKTEIGLELSWNPEMPGSWHHGDDIAMVLVYFPRSQEGISFLNASKRETGKHSIPLTREFQDDPIEVYMCFKSADGKEISDSVYFGNLNGEAETPEEQRQKKKYVELKARFNQVSAAYWQNIELNGGLIVETKAFRNLQTEYLALKAKLDNLPGKPS</sequence>
<dbReference type="AlphaFoldDB" id="A0A1D7QDW0"/>